<keyword evidence="1" id="KW-0732">Signal</keyword>
<dbReference type="InParanoid" id="A0A1W4WN19"/>
<name>A0A1W4WN19_AGRPL</name>
<evidence type="ECO:0000313" key="2">
    <source>
        <dbReference type="Proteomes" id="UP000192223"/>
    </source>
</evidence>
<protein>
    <submittedName>
        <fullName evidence="3">Uncharacterized protein LOC108737129 isoform X1</fullName>
    </submittedName>
</protein>
<dbReference type="OrthoDB" id="7682224at2759"/>
<reference evidence="3" key="1">
    <citation type="submission" date="2025-08" db="UniProtKB">
        <authorList>
            <consortium name="RefSeq"/>
        </authorList>
    </citation>
    <scope>IDENTIFICATION</scope>
    <source>
        <tissue evidence="3">Entire body</tissue>
    </source>
</reference>
<organism evidence="2 3">
    <name type="scientific">Agrilus planipennis</name>
    <name type="common">Emerald ash borer</name>
    <name type="synonym">Agrilus marcopoli</name>
    <dbReference type="NCBI Taxonomy" id="224129"/>
    <lineage>
        <taxon>Eukaryota</taxon>
        <taxon>Metazoa</taxon>
        <taxon>Ecdysozoa</taxon>
        <taxon>Arthropoda</taxon>
        <taxon>Hexapoda</taxon>
        <taxon>Insecta</taxon>
        <taxon>Pterygota</taxon>
        <taxon>Neoptera</taxon>
        <taxon>Endopterygota</taxon>
        <taxon>Coleoptera</taxon>
        <taxon>Polyphaga</taxon>
        <taxon>Elateriformia</taxon>
        <taxon>Buprestoidea</taxon>
        <taxon>Buprestidae</taxon>
        <taxon>Agrilinae</taxon>
        <taxon>Agrilus</taxon>
    </lineage>
</organism>
<feature type="chain" id="PRO_5010744631" evidence="1">
    <location>
        <begin position="23"/>
        <end position="120"/>
    </location>
</feature>
<dbReference type="GeneID" id="108737129"/>
<dbReference type="KEGG" id="apln:108737129"/>
<accession>A0A1W4WN19</accession>
<keyword evidence="2" id="KW-1185">Reference proteome</keyword>
<evidence type="ECO:0000256" key="1">
    <source>
        <dbReference type="SAM" id="SignalP"/>
    </source>
</evidence>
<dbReference type="AlphaFoldDB" id="A0A1W4WN19"/>
<evidence type="ECO:0000313" key="3">
    <source>
        <dbReference type="RefSeq" id="XP_018325321.1"/>
    </source>
</evidence>
<proteinExistence type="predicted"/>
<gene>
    <name evidence="3" type="primary">LOC108737129</name>
</gene>
<sequence length="120" mass="13534">MFSSSFRSILVIGFSLFIGIRSFDFDELLENVPESGIEQFEFLRYHLQRGYSINKRFGANESEHIGKDIISPGDLLCLKVYAYVIDNFNIILEENALACNSCVCFDNGQCIDLGDVGIHP</sequence>
<feature type="signal peptide" evidence="1">
    <location>
        <begin position="1"/>
        <end position="22"/>
    </location>
</feature>
<dbReference type="Proteomes" id="UP000192223">
    <property type="component" value="Unplaced"/>
</dbReference>
<dbReference type="RefSeq" id="XP_018325321.1">
    <property type="nucleotide sequence ID" value="XM_018469819.1"/>
</dbReference>